<sequence>MDDSIFQRGNLSLSSIEHFVASVEDGSMSAAALRLGISPALVSKSIARLEKRTGVRLLHRTTRYFALTTPGLAFYERACHIIDGLRQAEALVMWESPAQKCSLCILTSDFLAVGVLWPCLRKLQVLYPGISIEIRTGDFDVAQYSSGSANIKVWTGPSEERAGAIRLAHWPNFFVASKQYLEDNGFPTDLDHLTDHVFVAGLEDAWTIQGPEGLKTVRHKAVFRSNAPDLIQEAIRAGLGIGLTTPLGLERELASGQVLRVLHSHASPMSEGLWAETPARGCHPAHDLVLDSIRDALNEKLLVDLPRNQWAA</sequence>
<comment type="similarity">
    <text evidence="1">Belongs to the LysR transcriptional regulatory family.</text>
</comment>
<dbReference type="SUPFAM" id="SSF53850">
    <property type="entry name" value="Periplasmic binding protein-like II"/>
    <property type="match status" value="1"/>
</dbReference>
<dbReference type="Proteomes" id="UP000001399">
    <property type="component" value="Chromosome"/>
</dbReference>
<dbReference type="PROSITE" id="PS50931">
    <property type="entry name" value="HTH_LYSR"/>
    <property type="match status" value="1"/>
</dbReference>
<evidence type="ECO:0000256" key="1">
    <source>
        <dbReference type="ARBA" id="ARBA00009437"/>
    </source>
</evidence>
<dbReference type="PANTHER" id="PTHR30537:SF3">
    <property type="entry name" value="TRANSCRIPTIONAL REGULATORY PROTEIN"/>
    <property type="match status" value="1"/>
</dbReference>
<dbReference type="SUPFAM" id="SSF46785">
    <property type="entry name" value="Winged helix' DNA-binding domain"/>
    <property type="match status" value="1"/>
</dbReference>
<dbReference type="eggNOG" id="COG0583">
    <property type="taxonomic scope" value="Bacteria"/>
</dbReference>
<keyword evidence="3" id="KW-0238">DNA-binding</keyword>
<dbReference type="PANTHER" id="PTHR30537">
    <property type="entry name" value="HTH-TYPE TRANSCRIPTIONAL REGULATOR"/>
    <property type="match status" value="1"/>
</dbReference>
<dbReference type="GO" id="GO:0043565">
    <property type="term" value="F:sequence-specific DNA binding"/>
    <property type="evidence" value="ECO:0007669"/>
    <property type="project" value="TreeGrafter"/>
</dbReference>
<gene>
    <name evidence="6" type="ordered locus">Rvan_3187</name>
</gene>
<dbReference type="Gene3D" id="1.10.10.10">
    <property type="entry name" value="Winged helix-like DNA-binding domain superfamily/Winged helix DNA-binding domain"/>
    <property type="match status" value="1"/>
</dbReference>
<reference evidence="7" key="1">
    <citation type="journal article" date="2011" name="J. Bacteriol.">
        <title>Genome sequences of eight morphologically diverse alphaproteobacteria.</title>
        <authorList>
            <consortium name="US DOE Joint Genome Institute"/>
            <person name="Brown P.J."/>
            <person name="Kysela D.T."/>
            <person name="Buechlein A."/>
            <person name="Hemmerich C."/>
            <person name="Brun Y.V."/>
        </authorList>
    </citation>
    <scope>NUCLEOTIDE SEQUENCE [LARGE SCALE GENOMIC DNA]</scope>
    <source>
        <strain evidence="7">ATCC 17100 / ATH 3.1.1 / DSM 162 / LMG 4299</strain>
    </source>
</reference>
<evidence type="ECO:0000313" key="6">
    <source>
        <dbReference type="EMBL" id="ADP72383.1"/>
    </source>
</evidence>
<dbReference type="GO" id="GO:0003700">
    <property type="term" value="F:DNA-binding transcription factor activity"/>
    <property type="evidence" value="ECO:0007669"/>
    <property type="project" value="InterPro"/>
</dbReference>
<dbReference type="RefSeq" id="WP_013420743.1">
    <property type="nucleotide sequence ID" value="NC_014664.1"/>
</dbReference>
<dbReference type="AlphaFoldDB" id="E3I1K8"/>
<dbReference type="OrthoDB" id="9786526at2"/>
<keyword evidence="2" id="KW-0805">Transcription regulation</keyword>
<dbReference type="Pfam" id="PF00126">
    <property type="entry name" value="HTH_1"/>
    <property type="match status" value="1"/>
</dbReference>
<organism evidence="6 7">
    <name type="scientific">Rhodomicrobium vannielii (strain ATCC 17100 / DSM 162 / LMG 4299 / NCIMB 10020 / ATH 3.1.1)</name>
    <dbReference type="NCBI Taxonomy" id="648757"/>
    <lineage>
        <taxon>Bacteria</taxon>
        <taxon>Pseudomonadati</taxon>
        <taxon>Pseudomonadota</taxon>
        <taxon>Alphaproteobacteria</taxon>
        <taxon>Hyphomicrobiales</taxon>
        <taxon>Hyphomicrobiaceae</taxon>
        <taxon>Rhodomicrobium</taxon>
    </lineage>
</organism>
<dbReference type="InterPro" id="IPR036388">
    <property type="entry name" value="WH-like_DNA-bd_sf"/>
</dbReference>
<dbReference type="GO" id="GO:0006351">
    <property type="term" value="P:DNA-templated transcription"/>
    <property type="evidence" value="ECO:0007669"/>
    <property type="project" value="TreeGrafter"/>
</dbReference>
<evidence type="ECO:0000256" key="2">
    <source>
        <dbReference type="ARBA" id="ARBA00023015"/>
    </source>
</evidence>
<evidence type="ECO:0000313" key="7">
    <source>
        <dbReference type="Proteomes" id="UP000001399"/>
    </source>
</evidence>
<name>E3I1K8_RHOVT</name>
<dbReference type="InterPro" id="IPR000847">
    <property type="entry name" value="LysR_HTH_N"/>
</dbReference>
<protein>
    <submittedName>
        <fullName evidence="6">Transcriptional regulator, LysR family</fullName>
    </submittedName>
</protein>
<feature type="domain" description="HTH lysR-type" evidence="5">
    <location>
        <begin position="11"/>
        <end position="68"/>
    </location>
</feature>
<dbReference type="HOGENOM" id="CLU_039613_16_2_5"/>
<dbReference type="InterPro" id="IPR036390">
    <property type="entry name" value="WH_DNA-bd_sf"/>
</dbReference>
<dbReference type="Pfam" id="PF03466">
    <property type="entry name" value="LysR_substrate"/>
    <property type="match status" value="1"/>
</dbReference>
<evidence type="ECO:0000259" key="5">
    <source>
        <dbReference type="PROSITE" id="PS50931"/>
    </source>
</evidence>
<accession>E3I1K8</accession>
<evidence type="ECO:0000256" key="4">
    <source>
        <dbReference type="ARBA" id="ARBA00023163"/>
    </source>
</evidence>
<evidence type="ECO:0000256" key="3">
    <source>
        <dbReference type="ARBA" id="ARBA00023125"/>
    </source>
</evidence>
<proteinExistence type="inferred from homology"/>
<keyword evidence="4" id="KW-0804">Transcription</keyword>
<dbReference type="InterPro" id="IPR005119">
    <property type="entry name" value="LysR_subst-bd"/>
</dbReference>
<dbReference type="KEGG" id="rva:Rvan_3187"/>
<dbReference type="STRING" id="648757.Rvan_3187"/>
<dbReference type="InterPro" id="IPR058163">
    <property type="entry name" value="LysR-type_TF_proteobact-type"/>
</dbReference>
<keyword evidence="7" id="KW-1185">Reference proteome</keyword>
<dbReference type="Gene3D" id="3.40.190.290">
    <property type="match status" value="1"/>
</dbReference>
<dbReference type="EMBL" id="CP002292">
    <property type="protein sequence ID" value="ADP72383.1"/>
    <property type="molecule type" value="Genomic_DNA"/>
</dbReference>